<accession>A0A9D1ALI2</accession>
<evidence type="ECO:0000313" key="1">
    <source>
        <dbReference type="EMBL" id="HIR46691.1"/>
    </source>
</evidence>
<sequence>MYLHLGQDTVIKMNEIIGIFDMDTSTLSKTTCAYLAACEKKGCVVNVSMELPKSFVLCRSDKGEITVYISQISSSTLLKRSRFIDNISLP</sequence>
<dbReference type="NCBIfam" id="NF046065">
    <property type="entry name" value="MtxRegRemB"/>
    <property type="match status" value="1"/>
</dbReference>
<name>A0A9D1ALI2_9FIRM</name>
<reference evidence="1" key="2">
    <citation type="journal article" date="2021" name="PeerJ">
        <title>Extensive microbial diversity within the chicken gut microbiome revealed by metagenomics and culture.</title>
        <authorList>
            <person name="Gilroy R."/>
            <person name="Ravi A."/>
            <person name="Getino M."/>
            <person name="Pursley I."/>
            <person name="Horton D.L."/>
            <person name="Alikhan N.F."/>
            <person name="Baker D."/>
            <person name="Gharbi K."/>
            <person name="Hall N."/>
            <person name="Watson M."/>
            <person name="Adriaenssens E.M."/>
            <person name="Foster-Nyarko E."/>
            <person name="Jarju S."/>
            <person name="Secka A."/>
            <person name="Antonio M."/>
            <person name="Oren A."/>
            <person name="Chaudhuri R.R."/>
            <person name="La Ragione R."/>
            <person name="Hildebrand F."/>
            <person name="Pallen M.J."/>
        </authorList>
    </citation>
    <scope>NUCLEOTIDE SEQUENCE</scope>
    <source>
        <strain evidence="1">ChiSxjej1B13-7958</strain>
    </source>
</reference>
<gene>
    <name evidence="1" type="ORF">IAB89_03370</name>
</gene>
<dbReference type="AlphaFoldDB" id="A0A9D1ALI2"/>
<reference evidence="1" key="1">
    <citation type="submission" date="2020-10" db="EMBL/GenBank/DDBJ databases">
        <authorList>
            <person name="Gilroy R."/>
        </authorList>
    </citation>
    <scope>NUCLEOTIDE SEQUENCE</scope>
    <source>
        <strain evidence="1">ChiSxjej1B13-7958</strain>
    </source>
</reference>
<organism evidence="1 2">
    <name type="scientific">Candidatus Caccousia avicola</name>
    <dbReference type="NCBI Taxonomy" id="2840721"/>
    <lineage>
        <taxon>Bacteria</taxon>
        <taxon>Bacillati</taxon>
        <taxon>Bacillota</taxon>
        <taxon>Clostridia</taxon>
        <taxon>Eubacteriales</taxon>
        <taxon>Oscillospiraceae</taxon>
        <taxon>Oscillospiraceae incertae sedis</taxon>
        <taxon>Candidatus Caccousia</taxon>
    </lineage>
</organism>
<dbReference type="Proteomes" id="UP000824242">
    <property type="component" value="Unassembled WGS sequence"/>
</dbReference>
<dbReference type="EMBL" id="DVGZ01000034">
    <property type="protein sequence ID" value="HIR46691.1"/>
    <property type="molecule type" value="Genomic_DNA"/>
</dbReference>
<comment type="caution">
    <text evidence="1">The sequence shown here is derived from an EMBL/GenBank/DDBJ whole genome shotgun (WGS) entry which is preliminary data.</text>
</comment>
<protein>
    <submittedName>
        <fullName evidence="1">DUF370 domain-containing protein</fullName>
    </submittedName>
</protein>
<evidence type="ECO:0000313" key="2">
    <source>
        <dbReference type="Proteomes" id="UP000824242"/>
    </source>
</evidence>
<proteinExistence type="predicted"/>